<evidence type="ECO:0000313" key="2">
    <source>
        <dbReference type="EMBL" id="MPM14343.1"/>
    </source>
</evidence>
<dbReference type="SUPFAM" id="SSF53067">
    <property type="entry name" value="Actin-like ATPase domain"/>
    <property type="match status" value="2"/>
</dbReference>
<sequence length="310" mass="33888">MKKLLVFDIGSNTVRTAKFVEGDDGLPVVKSKHVYTTRLAEGLIETGRLSQARMLQSLLVIRSVFTEAAEHGYECYAYATSAVRDADNGAFFALETEQILGEGRCRILAGEEEAAFAQRGADPSGKRTILDIGGGSTQLVKASSRESWPIGCVRAKDLAPFDELRQIMDALRPVLSSLFGDPAQDDRPDAQSLEAIRRNQSAVPLGVGGTITTLALLCEGKPEFTPWEGEKPVEFLDLCATLQTLSNMTDGERAELPLLKDRHDVILHGGVILLYLMERLHTTRVGATLSDGLDGYGAYLFETLKEKNFH</sequence>
<organism evidence="2">
    <name type="scientific">bioreactor metagenome</name>
    <dbReference type="NCBI Taxonomy" id="1076179"/>
    <lineage>
        <taxon>unclassified sequences</taxon>
        <taxon>metagenomes</taxon>
        <taxon>ecological metagenomes</taxon>
    </lineage>
</organism>
<dbReference type="AlphaFoldDB" id="A0A644XJE4"/>
<dbReference type="GO" id="GO:0004309">
    <property type="term" value="F:exopolyphosphatase activity"/>
    <property type="evidence" value="ECO:0007669"/>
    <property type="project" value="UniProtKB-EC"/>
</dbReference>
<keyword evidence="2" id="KW-0378">Hydrolase</keyword>
<dbReference type="InterPro" id="IPR043129">
    <property type="entry name" value="ATPase_NBD"/>
</dbReference>
<reference evidence="2" key="1">
    <citation type="submission" date="2019-08" db="EMBL/GenBank/DDBJ databases">
        <authorList>
            <person name="Kucharzyk K."/>
            <person name="Murdoch R.W."/>
            <person name="Higgins S."/>
            <person name="Loffler F."/>
        </authorList>
    </citation>
    <scope>NUCLEOTIDE SEQUENCE</scope>
</reference>
<dbReference type="Gene3D" id="3.30.420.150">
    <property type="entry name" value="Exopolyphosphatase. Domain 2"/>
    <property type="match status" value="1"/>
</dbReference>
<proteinExistence type="predicted"/>
<protein>
    <submittedName>
        <fullName evidence="2">Exopolyphosphatase 2</fullName>
        <ecNumber evidence="2">3.6.1.11</ecNumber>
    </submittedName>
</protein>
<name>A0A644XJE4_9ZZZZ</name>
<accession>A0A644XJE4</accession>
<dbReference type="EC" id="3.6.1.11" evidence="2"/>
<dbReference type="InterPro" id="IPR003695">
    <property type="entry name" value="Ppx_GppA_N"/>
</dbReference>
<comment type="caution">
    <text evidence="2">The sequence shown here is derived from an EMBL/GenBank/DDBJ whole genome shotgun (WGS) entry which is preliminary data.</text>
</comment>
<dbReference type="PANTHER" id="PTHR30005:SF0">
    <property type="entry name" value="RETROGRADE REGULATION PROTEIN 2"/>
    <property type="match status" value="1"/>
</dbReference>
<dbReference type="PANTHER" id="PTHR30005">
    <property type="entry name" value="EXOPOLYPHOSPHATASE"/>
    <property type="match status" value="1"/>
</dbReference>
<gene>
    <name evidence="2" type="primary">ppx2_2</name>
    <name evidence="2" type="ORF">SDC9_60705</name>
</gene>
<dbReference type="Gene3D" id="3.30.420.40">
    <property type="match status" value="1"/>
</dbReference>
<dbReference type="Pfam" id="PF02541">
    <property type="entry name" value="Ppx-GppA"/>
    <property type="match status" value="1"/>
</dbReference>
<feature type="domain" description="Ppx/GppA phosphatase N-terminal" evidence="1">
    <location>
        <begin position="31"/>
        <end position="285"/>
    </location>
</feature>
<dbReference type="EMBL" id="VSSQ01002263">
    <property type="protein sequence ID" value="MPM14343.1"/>
    <property type="molecule type" value="Genomic_DNA"/>
</dbReference>
<evidence type="ECO:0000259" key="1">
    <source>
        <dbReference type="Pfam" id="PF02541"/>
    </source>
</evidence>
<dbReference type="InterPro" id="IPR050273">
    <property type="entry name" value="GppA/Ppx_hydrolase"/>
</dbReference>